<protein>
    <submittedName>
        <fullName evidence="1">Uncharacterized protein</fullName>
    </submittedName>
</protein>
<evidence type="ECO:0000313" key="1">
    <source>
        <dbReference type="EMBL" id="KKL19312.1"/>
    </source>
</evidence>
<dbReference type="AlphaFoldDB" id="A0A0F9BZC7"/>
<comment type="caution">
    <text evidence="1">The sequence shown here is derived from an EMBL/GenBank/DDBJ whole genome shotgun (WGS) entry which is preliminary data.</text>
</comment>
<organism evidence="1">
    <name type="scientific">marine sediment metagenome</name>
    <dbReference type="NCBI Taxonomy" id="412755"/>
    <lineage>
        <taxon>unclassified sequences</taxon>
        <taxon>metagenomes</taxon>
        <taxon>ecological metagenomes</taxon>
    </lineage>
</organism>
<reference evidence="1" key="1">
    <citation type="journal article" date="2015" name="Nature">
        <title>Complex archaea that bridge the gap between prokaryotes and eukaryotes.</title>
        <authorList>
            <person name="Spang A."/>
            <person name="Saw J.H."/>
            <person name="Jorgensen S.L."/>
            <person name="Zaremba-Niedzwiedzka K."/>
            <person name="Martijn J."/>
            <person name="Lind A.E."/>
            <person name="van Eijk R."/>
            <person name="Schleper C."/>
            <person name="Guy L."/>
            <person name="Ettema T.J."/>
        </authorList>
    </citation>
    <scope>NUCLEOTIDE SEQUENCE</scope>
</reference>
<dbReference type="EMBL" id="LAZR01038532">
    <property type="protein sequence ID" value="KKL19312.1"/>
    <property type="molecule type" value="Genomic_DNA"/>
</dbReference>
<accession>A0A0F9BZC7</accession>
<name>A0A0F9BZC7_9ZZZZ</name>
<proteinExistence type="predicted"/>
<gene>
    <name evidence="1" type="ORF">LCGC14_2466740</name>
</gene>
<sequence>MKDGYVTLQSYRKVKIKRKVHYIADYPPTATACDLICESTDTIEARRVTCGKCLWFLAGRG</sequence>